<dbReference type="PANTHER" id="PTHR41286">
    <property type="entry name" value="HNH NUCLEASE YAJD-RELATED"/>
    <property type="match status" value="1"/>
</dbReference>
<gene>
    <name evidence="6" type="ORF">SAMN06296273_1175</name>
</gene>
<dbReference type="InterPro" id="IPR003615">
    <property type="entry name" value="HNH_nuc"/>
</dbReference>
<evidence type="ECO:0000256" key="2">
    <source>
        <dbReference type="ARBA" id="ARBA00022801"/>
    </source>
</evidence>
<feature type="domain" description="HNH nuclease" evidence="5">
    <location>
        <begin position="24"/>
        <end position="79"/>
    </location>
</feature>
<evidence type="ECO:0000256" key="3">
    <source>
        <dbReference type="ARBA" id="ARBA00038412"/>
    </source>
</evidence>
<dbReference type="InterPro" id="IPR002711">
    <property type="entry name" value="HNH"/>
</dbReference>
<dbReference type="OrthoDB" id="5292295at2"/>
<evidence type="ECO:0000313" key="7">
    <source>
        <dbReference type="Proteomes" id="UP000242498"/>
    </source>
</evidence>
<reference evidence="6 7" key="1">
    <citation type="submission" date="2017-08" db="EMBL/GenBank/DDBJ databases">
        <authorList>
            <person name="de Groot N.N."/>
        </authorList>
    </citation>
    <scope>NUCLEOTIDE SEQUENCE [LARGE SCALE GENOMIC DNA]</scope>
    <source>
        <strain evidence="6 7">Nm15</strain>
    </source>
</reference>
<keyword evidence="2" id="KW-0378">Hydrolase</keyword>
<dbReference type="EMBL" id="LT907782">
    <property type="protein sequence ID" value="SNX59740.1"/>
    <property type="molecule type" value="Genomic_DNA"/>
</dbReference>
<dbReference type="GO" id="GO:0008270">
    <property type="term" value="F:zinc ion binding"/>
    <property type="evidence" value="ECO:0007669"/>
    <property type="project" value="InterPro"/>
</dbReference>
<dbReference type="GO" id="GO:0005829">
    <property type="term" value="C:cytosol"/>
    <property type="evidence" value="ECO:0007669"/>
    <property type="project" value="TreeGrafter"/>
</dbReference>
<dbReference type="SMART" id="SM00507">
    <property type="entry name" value="HNHc"/>
    <property type="match status" value="1"/>
</dbReference>
<dbReference type="Pfam" id="PF01844">
    <property type="entry name" value="HNH"/>
    <property type="match status" value="1"/>
</dbReference>
<evidence type="ECO:0000259" key="5">
    <source>
        <dbReference type="SMART" id="SM00507"/>
    </source>
</evidence>
<proteinExistence type="inferred from homology"/>
<name>A0A285BX11_9PROT</name>
<dbReference type="Proteomes" id="UP000242498">
    <property type="component" value="Chromosome I"/>
</dbReference>
<dbReference type="PANTHER" id="PTHR41286:SF1">
    <property type="entry name" value="HNH NUCLEASE YAJD-RELATED"/>
    <property type="match status" value="1"/>
</dbReference>
<evidence type="ECO:0000256" key="1">
    <source>
        <dbReference type="ARBA" id="ARBA00022722"/>
    </source>
</evidence>
<evidence type="ECO:0000313" key="6">
    <source>
        <dbReference type="EMBL" id="SNX59740.1"/>
    </source>
</evidence>
<dbReference type="CDD" id="cd00085">
    <property type="entry name" value="HNHc"/>
    <property type="match status" value="1"/>
</dbReference>
<accession>A0A285BX11</accession>
<dbReference type="AlphaFoldDB" id="A0A285BX11"/>
<dbReference type="RefSeq" id="WP_096292452.1">
    <property type="nucleotide sequence ID" value="NZ_LT907782.1"/>
</dbReference>
<keyword evidence="1" id="KW-0540">Nuclease</keyword>
<dbReference type="GO" id="GO:0004519">
    <property type="term" value="F:endonuclease activity"/>
    <property type="evidence" value="ECO:0007669"/>
    <property type="project" value="UniProtKB-KW"/>
</dbReference>
<protein>
    <recommendedName>
        <fullName evidence="4">Putative HNH nuclease YajD</fullName>
    </recommendedName>
</protein>
<dbReference type="GO" id="GO:0016787">
    <property type="term" value="F:hydrolase activity"/>
    <property type="evidence" value="ECO:0007669"/>
    <property type="project" value="UniProtKB-KW"/>
</dbReference>
<sequence>MPKPHKYDDRKSAAQRGYGYKWQKSREGFLKNHPLCVDHEARGQVVAATVVDHIVPHRGDMNLFWDRNNWQSLCSHCHDSHKQRLEKSGIDTGCDLTGKPTDINHHWNR</sequence>
<organism evidence="6 7">
    <name type="scientific">Nitrosomonas ureae</name>
    <dbReference type="NCBI Taxonomy" id="44577"/>
    <lineage>
        <taxon>Bacteria</taxon>
        <taxon>Pseudomonadati</taxon>
        <taxon>Pseudomonadota</taxon>
        <taxon>Betaproteobacteria</taxon>
        <taxon>Nitrosomonadales</taxon>
        <taxon>Nitrosomonadaceae</taxon>
        <taxon>Nitrosomonas</taxon>
    </lineage>
</organism>
<comment type="similarity">
    <text evidence="3">Belongs to the HNH nuclease family.</text>
</comment>
<evidence type="ECO:0000256" key="4">
    <source>
        <dbReference type="ARBA" id="ARBA00040194"/>
    </source>
</evidence>
<keyword evidence="6" id="KW-0255">Endonuclease</keyword>
<dbReference type="GO" id="GO:0003676">
    <property type="term" value="F:nucleic acid binding"/>
    <property type="evidence" value="ECO:0007669"/>
    <property type="project" value="InterPro"/>
</dbReference>